<reference evidence="2" key="1">
    <citation type="submission" date="2020-07" db="EMBL/GenBank/DDBJ databases">
        <title>Multicomponent nature underlies the extraordinary mechanical properties of spider dragline silk.</title>
        <authorList>
            <person name="Kono N."/>
            <person name="Nakamura H."/>
            <person name="Mori M."/>
            <person name="Yoshida Y."/>
            <person name="Ohtoshi R."/>
            <person name="Malay A.D."/>
            <person name="Moran D.A.P."/>
            <person name="Tomita M."/>
            <person name="Numata K."/>
            <person name="Arakawa K."/>
        </authorList>
    </citation>
    <scope>NUCLEOTIDE SEQUENCE</scope>
</reference>
<comment type="caution">
    <text evidence="2">The sequence shown here is derived from an EMBL/GenBank/DDBJ whole genome shotgun (WGS) entry which is preliminary data.</text>
</comment>
<protein>
    <submittedName>
        <fullName evidence="2">Uncharacterized protein</fullName>
    </submittedName>
</protein>
<feature type="compositionally biased region" description="Basic and acidic residues" evidence="1">
    <location>
        <begin position="68"/>
        <end position="90"/>
    </location>
</feature>
<organism evidence="2 3">
    <name type="scientific">Trichonephila clavata</name>
    <name type="common">Joro spider</name>
    <name type="synonym">Nephila clavata</name>
    <dbReference type="NCBI Taxonomy" id="2740835"/>
    <lineage>
        <taxon>Eukaryota</taxon>
        <taxon>Metazoa</taxon>
        <taxon>Ecdysozoa</taxon>
        <taxon>Arthropoda</taxon>
        <taxon>Chelicerata</taxon>
        <taxon>Arachnida</taxon>
        <taxon>Araneae</taxon>
        <taxon>Araneomorphae</taxon>
        <taxon>Entelegynae</taxon>
        <taxon>Araneoidea</taxon>
        <taxon>Nephilidae</taxon>
        <taxon>Trichonephila</taxon>
    </lineage>
</organism>
<proteinExistence type="predicted"/>
<dbReference type="Proteomes" id="UP000887116">
    <property type="component" value="Unassembled WGS sequence"/>
</dbReference>
<dbReference type="AlphaFoldDB" id="A0A8X6JFH6"/>
<name>A0A8X6JFH6_TRICU</name>
<evidence type="ECO:0000313" key="3">
    <source>
        <dbReference type="Proteomes" id="UP000887116"/>
    </source>
</evidence>
<accession>A0A8X6JFH6</accession>
<feature type="region of interest" description="Disordered" evidence="1">
    <location>
        <begin position="58"/>
        <end position="90"/>
    </location>
</feature>
<gene>
    <name evidence="2" type="ORF">TNCT_308251</name>
</gene>
<keyword evidence="3" id="KW-1185">Reference proteome</keyword>
<sequence>MAVSQPNKKQTYRESKQQISLTFHYIEREGNHCNRLRRRNRVSIKDALELLIAESIRRSKAEGQSTEVGHDKLDCQATKREGFEADRPSL</sequence>
<evidence type="ECO:0000256" key="1">
    <source>
        <dbReference type="SAM" id="MobiDB-lite"/>
    </source>
</evidence>
<evidence type="ECO:0000313" key="2">
    <source>
        <dbReference type="EMBL" id="GFR23258.1"/>
    </source>
</evidence>
<dbReference type="EMBL" id="BMAO01038204">
    <property type="protein sequence ID" value="GFR23258.1"/>
    <property type="molecule type" value="Genomic_DNA"/>
</dbReference>